<dbReference type="PANTHER" id="PTHR34653:SF1">
    <property type="entry name" value="FLAGELLAR HOOK-BASAL BODY COMPLEX PROTEIN FLIE"/>
    <property type="match status" value="1"/>
</dbReference>
<evidence type="ECO:0000256" key="2">
    <source>
        <dbReference type="ARBA" id="ARBA00009272"/>
    </source>
</evidence>
<evidence type="ECO:0000256" key="5">
    <source>
        <dbReference type="NCBIfam" id="TIGR00205"/>
    </source>
</evidence>
<dbReference type="Proteomes" id="UP001500573">
    <property type="component" value="Unassembled WGS sequence"/>
</dbReference>
<name>A0ABP3WAI6_9BURK</name>
<dbReference type="Pfam" id="PF02049">
    <property type="entry name" value="FliE"/>
    <property type="match status" value="1"/>
</dbReference>
<evidence type="ECO:0000256" key="1">
    <source>
        <dbReference type="ARBA" id="ARBA00004117"/>
    </source>
</evidence>
<keyword evidence="3 4" id="KW-0975">Bacterial flagellum</keyword>
<dbReference type="PANTHER" id="PTHR34653">
    <property type="match status" value="1"/>
</dbReference>
<evidence type="ECO:0000313" key="7">
    <source>
        <dbReference type="Proteomes" id="UP001500573"/>
    </source>
</evidence>
<comment type="caution">
    <text evidence="6">The sequence shown here is derived from an EMBL/GenBank/DDBJ whole genome shotgun (WGS) entry which is preliminary data.</text>
</comment>
<comment type="subcellular location">
    <subcellularLocation>
        <location evidence="1 4">Bacterial flagellum basal body</location>
    </subcellularLocation>
</comment>
<keyword evidence="6" id="KW-0282">Flagellum</keyword>
<keyword evidence="7" id="KW-1185">Reference proteome</keyword>
<sequence>MMTSQALASVENLLAQMRAVARESQGLSAQPAVSTENRSGFAAELARSLNRVSDAQNAANAQAKAFEMGDPDISLSNVMIDLQKAGLAFQATVQVRNRLVDAYKEIANMAI</sequence>
<keyword evidence="6" id="KW-0969">Cilium</keyword>
<dbReference type="HAMAP" id="MF_00724">
    <property type="entry name" value="FliE"/>
    <property type="match status" value="1"/>
</dbReference>
<evidence type="ECO:0000256" key="3">
    <source>
        <dbReference type="ARBA" id="ARBA00023143"/>
    </source>
</evidence>
<keyword evidence="6" id="KW-0966">Cell projection</keyword>
<evidence type="ECO:0000256" key="4">
    <source>
        <dbReference type="HAMAP-Rule" id="MF_00724"/>
    </source>
</evidence>
<dbReference type="EMBL" id="BAAAEX010000013">
    <property type="protein sequence ID" value="GAA0782412.1"/>
    <property type="molecule type" value="Genomic_DNA"/>
</dbReference>
<accession>A0ABP3WAI6</accession>
<comment type="similarity">
    <text evidence="2 4">Belongs to the FliE family.</text>
</comment>
<protein>
    <recommendedName>
        <fullName evidence="4 5">Flagellar hook-basal body complex protein FliE</fullName>
    </recommendedName>
</protein>
<organism evidence="6 7">
    <name type="scientific">Castellaniella ginsengisoli</name>
    <dbReference type="NCBI Taxonomy" id="546114"/>
    <lineage>
        <taxon>Bacteria</taxon>
        <taxon>Pseudomonadati</taxon>
        <taxon>Pseudomonadota</taxon>
        <taxon>Betaproteobacteria</taxon>
        <taxon>Burkholderiales</taxon>
        <taxon>Alcaligenaceae</taxon>
        <taxon>Castellaniella</taxon>
    </lineage>
</organism>
<proteinExistence type="inferred from homology"/>
<dbReference type="PRINTS" id="PR01006">
    <property type="entry name" value="FLGHOOKFLIE"/>
</dbReference>
<dbReference type="InterPro" id="IPR001624">
    <property type="entry name" value="FliE"/>
</dbReference>
<evidence type="ECO:0000313" key="6">
    <source>
        <dbReference type="EMBL" id="GAA0782412.1"/>
    </source>
</evidence>
<reference evidence="7" key="1">
    <citation type="journal article" date="2019" name="Int. J. Syst. Evol. Microbiol.">
        <title>The Global Catalogue of Microorganisms (GCM) 10K type strain sequencing project: providing services to taxonomists for standard genome sequencing and annotation.</title>
        <authorList>
            <consortium name="The Broad Institute Genomics Platform"/>
            <consortium name="The Broad Institute Genome Sequencing Center for Infectious Disease"/>
            <person name="Wu L."/>
            <person name="Ma J."/>
        </authorList>
    </citation>
    <scope>NUCLEOTIDE SEQUENCE [LARGE SCALE GENOMIC DNA]</scope>
    <source>
        <strain evidence="7">JCM 15515</strain>
    </source>
</reference>
<gene>
    <name evidence="4 6" type="primary">fliE</name>
    <name evidence="6" type="ORF">GCM10009108_25070</name>
</gene>
<dbReference type="NCBIfam" id="TIGR00205">
    <property type="entry name" value="fliE"/>
    <property type="match status" value="1"/>
</dbReference>